<evidence type="ECO:0000313" key="4">
    <source>
        <dbReference type="Proteomes" id="UP001392437"/>
    </source>
</evidence>
<evidence type="ECO:0000313" key="3">
    <source>
        <dbReference type="EMBL" id="KAK8100763.1"/>
    </source>
</evidence>
<dbReference type="Proteomes" id="UP001392437">
    <property type="component" value="Unassembled WGS sequence"/>
</dbReference>
<evidence type="ECO:0000256" key="2">
    <source>
        <dbReference type="SAM" id="SignalP"/>
    </source>
</evidence>
<accession>A0AAW0QHS4</accession>
<protein>
    <submittedName>
        <fullName evidence="3">Uncharacterized protein</fullName>
    </submittedName>
</protein>
<name>A0AAW0QHS4_9PEZI</name>
<dbReference type="EMBL" id="JAQQWP010000009">
    <property type="protein sequence ID" value="KAK8100763.1"/>
    <property type="molecule type" value="Genomic_DNA"/>
</dbReference>
<feature type="region of interest" description="Disordered" evidence="1">
    <location>
        <begin position="177"/>
        <end position="203"/>
    </location>
</feature>
<reference evidence="3 4" key="1">
    <citation type="submission" date="2023-01" db="EMBL/GenBank/DDBJ databases">
        <title>Analysis of 21 Apiospora genomes using comparative genomics revels a genus with tremendous synthesis potential of carbohydrate active enzymes and secondary metabolites.</title>
        <authorList>
            <person name="Sorensen T."/>
        </authorList>
    </citation>
    <scope>NUCLEOTIDE SEQUENCE [LARGE SCALE GENOMIC DNA]</scope>
    <source>
        <strain evidence="3 4">CBS 117206</strain>
    </source>
</reference>
<proteinExistence type="predicted"/>
<keyword evidence="4" id="KW-1185">Reference proteome</keyword>
<feature type="signal peptide" evidence="2">
    <location>
        <begin position="1"/>
        <end position="20"/>
    </location>
</feature>
<comment type="caution">
    <text evidence="3">The sequence shown here is derived from an EMBL/GenBank/DDBJ whole genome shotgun (WGS) entry which is preliminary data.</text>
</comment>
<gene>
    <name evidence="3" type="ORF">PG999_011137</name>
</gene>
<feature type="chain" id="PRO_5043833307" evidence="2">
    <location>
        <begin position="21"/>
        <end position="232"/>
    </location>
</feature>
<sequence>MMRWLISGLLFFASSSLVSAYYRDNPVLDLVPAVAVGEPTLLQLHSPPGSLPDGGPYELSYKFFNLTNDPRMPIDFYMPSQSMYDQPEFNITGNDHSDPSAQWTQYDRGGHWWGGLGNLEGWLTNMSCASVGCARQCAQNILWPLLPTSPTSNAEMTACLKACPGYGWDPHACTRENVLEPPTSTGGANGGATRPTASMPPTSAGSKIIWRQLSMLSSVKMLSAASIILNTV</sequence>
<dbReference type="AlphaFoldDB" id="A0AAW0QHS4"/>
<evidence type="ECO:0000256" key="1">
    <source>
        <dbReference type="SAM" id="MobiDB-lite"/>
    </source>
</evidence>
<keyword evidence="2" id="KW-0732">Signal</keyword>
<organism evidence="3 4">
    <name type="scientific">Apiospora kogelbergensis</name>
    <dbReference type="NCBI Taxonomy" id="1337665"/>
    <lineage>
        <taxon>Eukaryota</taxon>
        <taxon>Fungi</taxon>
        <taxon>Dikarya</taxon>
        <taxon>Ascomycota</taxon>
        <taxon>Pezizomycotina</taxon>
        <taxon>Sordariomycetes</taxon>
        <taxon>Xylariomycetidae</taxon>
        <taxon>Amphisphaeriales</taxon>
        <taxon>Apiosporaceae</taxon>
        <taxon>Apiospora</taxon>
    </lineage>
</organism>